<reference evidence="1 2" key="1">
    <citation type="submission" date="2021-01" db="EMBL/GenBank/DDBJ databases">
        <title>Aequorivita sp. strain KX20305, a bacterium isolated from the sediment collected at a cold seep field in South China Sea.</title>
        <authorList>
            <person name="Zhang H."/>
            <person name="Li C."/>
        </authorList>
    </citation>
    <scope>NUCLEOTIDE SEQUENCE [LARGE SCALE GENOMIC DNA]</scope>
    <source>
        <strain evidence="1 2">KX20305</strain>
    </source>
</reference>
<accession>A0ABX7DT13</accession>
<proteinExistence type="predicted"/>
<sequence length="84" mass="9975">MTKRLLLLLLGPQETQSTIIKNIQQRFSTDFIAANFDVSEYRAVDSLFYAQEIKREKDLLNPENEMQLIEFLFIKSKEYKERGE</sequence>
<gene>
    <name evidence="1" type="ORF">JK629_01415</name>
</gene>
<dbReference type="Proteomes" id="UP000629420">
    <property type="component" value="Chromosome"/>
</dbReference>
<dbReference type="RefSeq" id="WP_202336865.1">
    <property type="nucleotide sequence ID" value="NZ_CP068439.1"/>
</dbReference>
<evidence type="ECO:0000313" key="1">
    <source>
        <dbReference type="EMBL" id="QQX76960.1"/>
    </source>
</evidence>
<keyword evidence="2" id="KW-1185">Reference proteome</keyword>
<evidence type="ECO:0000313" key="2">
    <source>
        <dbReference type="Proteomes" id="UP000629420"/>
    </source>
</evidence>
<dbReference type="EMBL" id="CP068439">
    <property type="protein sequence ID" value="QQX76960.1"/>
    <property type="molecule type" value="Genomic_DNA"/>
</dbReference>
<protein>
    <submittedName>
        <fullName evidence="1">Uncharacterized protein</fullName>
    </submittedName>
</protein>
<organism evidence="1 2">
    <name type="scientific">Aequorivita iocasae</name>
    <dbReference type="NCBI Taxonomy" id="2803865"/>
    <lineage>
        <taxon>Bacteria</taxon>
        <taxon>Pseudomonadati</taxon>
        <taxon>Bacteroidota</taxon>
        <taxon>Flavobacteriia</taxon>
        <taxon>Flavobacteriales</taxon>
        <taxon>Flavobacteriaceae</taxon>
        <taxon>Aequorivita</taxon>
    </lineage>
</organism>
<name>A0ABX7DT13_9FLAO</name>